<sequence length="353" mass="35218">MVESFGRGSGANNAITDVAGVSVGHRHRLDERWATGSTVVLTPEGAAAGVDVRGAGPGTRETDVLDPDHLAQLVHGVLLGGGSAFGLSAADGAMRWLAERGHGLRVGSTPHEVVPIVPAAVLFDLPMSDWGRRPDATFGYAACEGRTRGVPATGNVGAGTGAVAGALKGGVGTASAVLEDGTTVGALIAVNSSGAVVDPSTGLPWALSSGLEGEFDVPAPSAETIAAARARNARTDRSGAEIAPLNTTIGVVATDAGFGKPECRRVAVAAHDGVARAVRPAHGMTDGDTVFALATGERSGAPAAGEPGWVAALDAVCAAAAEVTARAIVHAVLAAESVAEVPGYTSLYHPERE</sequence>
<keyword evidence="2" id="KW-0645">Protease</keyword>
<evidence type="ECO:0000313" key="3">
    <source>
        <dbReference type="Proteomes" id="UP000199301"/>
    </source>
</evidence>
<name>A0A1H1H6P9_9ACTN</name>
<dbReference type="AlphaFoldDB" id="A0A1H1H6P9"/>
<dbReference type="PANTHER" id="PTHR36512:SF3">
    <property type="entry name" value="BLR5678 PROTEIN"/>
    <property type="match status" value="1"/>
</dbReference>
<reference evidence="3" key="1">
    <citation type="submission" date="2016-10" db="EMBL/GenBank/DDBJ databases">
        <authorList>
            <person name="Varghese N."/>
            <person name="Submissions S."/>
        </authorList>
    </citation>
    <scope>NUCLEOTIDE SEQUENCE [LARGE SCALE GENOMIC DNA]</scope>
    <source>
        <strain evidence="3">DSM 45459</strain>
    </source>
</reference>
<comment type="similarity">
    <text evidence="1">Belongs to the peptidase S58 family.</text>
</comment>
<dbReference type="OrthoDB" id="9808347at2"/>
<dbReference type="EMBL" id="FNKO01000002">
    <property type="protein sequence ID" value="SDR21127.1"/>
    <property type="molecule type" value="Genomic_DNA"/>
</dbReference>
<dbReference type="Pfam" id="PF03576">
    <property type="entry name" value="Peptidase_S58"/>
    <property type="match status" value="1"/>
</dbReference>
<accession>A0A1H1H6P9</accession>
<organism evidence="2 3">
    <name type="scientific">Actinopolyspora saharensis</name>
    <dbReference type="NCBI Taxonomy" id="995062"/>
    <lineage>
        <taxon>Bacteria</taxon>
        <taxon>Bacillati</taxon>
        <taxon>Actinomycetota</taxon>
        <taxon>Actinomycetes</taxon>
        <taxon>Actinopolysporales</taxon>
        <taxon>Actinopolysporaceae</taxon>
        <taxon>Actinopolyspora</taxon>
    </lineage>
</organism>
<dbReference type="InterPro" id="IPR005321">
    <property type="entry name" value="Peptidase_S58_DmpA"/>
</dbReference>
<dbReference type="InterPro" id="IPR016117">
    <property type="entry name" value="ArgJ-like_dom_sf"/>
</dbReference>
<evidence type="ECO:0000313" key="2">
    <source>
        <dbReference type="EMBL" id="SDR21127.1"/>
    </source>
</evidence>
<gene>
    <name evidence="2" type="ORF">SAMN04489718_4170</name>
</gene>
<dbReference type="PANTHER" id="PTHR36512">
    <property type="entry name" value="D-AMINOPEPTIDASE"/>
    <property type="match status" value="1"/>
</dbReference>
<keyword evidence="2" id="KW-0031">Aminopeptidase</keyword>
<proteinExistence type="inferred from homology"/>
<dbReference type="STRING" id="995062.SAMN04489718_4170"/>
<keyword evidence="3" id="KW-1185">Reference proteome</keyword>
<dbReference type="RefSeq" id="WP_092527102.1">
    <property type="nucleotide sequence ID" value="NZ_FNKO01000002.1"/>
</dbReference>
<dbReference type="Proteomes" id="UP000199301">
    <property type="component" value="Unassembled WGS sequence"/>
</dbReference>
<dbReference type="Gene3D" id="3.60.70.12">
    <property type="entry name" value="L-amino peptidase D-ALA esterase/amidase"/>
    <property type="match status" value="1"/>
</dbReference>
<dbReference type="GO" id="GO:0004177">
    <property type="term" value="F:aminopeptidase activity"/>
    <property type="evidence" value="ECO:0007669"/>
    <property type="project" value="UniProtKB-KW"/>
</dbReference>
<evidence type="ECO:0000256" key="1">
    <source>
        <dbReference type="ARBA" id="ARBA00007068"/>
    </source>
</evidence>
<dbReference type="SUPFAM" id="SSF56266">
    <property type="entry name" value="DmpA/ArgJ-like"/>
    <property type="match status" value="1"/>
</dbReference>
<dbReference type="CDD" id="cd02252">
    <property type="entry name" value="nylC_like"/>
    <property type="match status" value="1"/>
</dbReference>
<protein>
    <submittedName>
        <fullName evidence="2">L-aminopeptidase/D-esterase</fullName>
    </submittedName>
</protein>
<keyword evidence="2" id="KW-0378">Hydrolase</keyword>